<dbReference type="SUPFAM" id="SSF55048">
    <property type="entry name" value="Probable ACP-binding domain of malonyl-CoA ACP transacylase"/>
    <property type="match status" value="1"/>
</dbReference>
<dbReference type="InterPro" id="IPR045851">
    <property type="entry name" value="AMP-bd_C_sf"/>
</dbReference>
<dbReference type="CDD" id="cd19532">
    <property type="entry name" value="C_PKS-NRPS"/>
    <property type="match status" value="1"/>
</dbReference>
<dbReference type="InterPro" id="IPR049551">
    <property type="entry name" value="PKS_DH_C"/>
</dbReference>
<dbReference type="OrthoDB" id="329835at2759"/>
<dbReference type="Gene3D" id="3.30.559.30">
    <property type="entry name" value="Nonribosomal peptide synthetase, condensation domain"/>
    <property type="match status" value="1"/>
</dbReference>
<dbReference type="GO" id="GO:0009403">
    <property type="term" value="P:toxin biosynthetic process"/>
    <property type="evidence" value="ECO:0007669"/>
    <property type="project" value="UniProtKB-ARBA"/>
</dbReference>
<dbReference type="InterPro" id="IPR036291">
    <property type="entry name" value="NAD(P)-bd_dom_sf"/>
</dbReference>
<evidence type="ECO:0000256" key="2">
    <source>
        <dbReference type="ARBA" id="ARBA00022553"/>
    </source>
</evidence>
<dbReference type="SMART" id="SM00823">
    <property type="entry name" value="PKS_PP"/>
    <property type="match status" value="2"/>
</dbReference>
<dbReference type="GO" id="GO:0031177">
    <property type="term" value="F:phosphopantetheine binding"/>
    <property type="evidence" value="ECO:0007669"/>
    <property type="project" value="InterPro"/>
</dbReference>
<gene>
    <name evidence="15" type="ORF">N0V93_008693</name>
</gene>
<dbReference type="InterPro" id="IPR049900">
    <property type="entry name" value="PKS_mFAS_DH"/>
</dbReference>
<dbReference type="GO" id="GO:0032259">
    <property type="term" value="P:methylation"/>
    <property type="evidence" value="ECO:0007669"/>
    <property type="project" value="UniProtKB-KW"/>
</dbReference>
<dbReference type="SUPFAM" id="SSF56801">
    <property type="entry name" value="Acetyl-CoA synthetase-like"/>
    <property type="match status" value="1"/>
</dbReference>
<dbReference type="InterPro" id="IPR013968">
    <property type="entry name" value="PKS_KR"/>
</dbReference>
<dbReference type="InterPro" id="IPR036736">
    <property type="entry name" value="ACP-like_sf"/>
</dbReference>
<dbReference type="InterPro" id="IPR020806">
    <property type="entry name" value="PKS_PP-bd"/>
</dbReference>
<evidence type="ECO:0000313" key="15">
    <source>
        <dbReference type="EMBL" id="KAJ4388088.1"/>
    </source>
</evidence>
<dbReference type="Pfam" id="PF07993">
    <property type="entry name" value="NAD_binding_4"/>
    <property type="match status" value="1"/>
</dbReference>
<dbReference type="InterPro" id="IPR029063">
    <property type="entry name" value="SAM-dependent_MTases_sf"/>
</dbReference>
<feature type="region of interest" description="Disordered" evidence="11">
    <location>
        <begin position="2448"/>
        <end position="2475"/>
    </location>
</feature>
<evidence type="ECO:0000256" key="5">
    <source>
        <dbReference type="ARBA" id="ARBA00022679"/>
    </source>
</evidence>
<dbReference type="PROSITE" id="PS50075">
    <property type="entry name" value="CARRIER"/>
    <property type="match status" value="1"/>
</dbReference>
<evidence type="ECO:0000256" key="10">
    <source>
        <dbReference type="PROSITE-ProRule" id="PRU01363"/>
    </source>
</evidence>
<dbReference type="InterPro" id="IPR057326">
    <property type="entry name" value="KR_dom"/>
</dbReference>
<dbReference type="Gene3D" id="3.40.50.720">
    <property type="entry name" value="NAD(P)-binding Rossmann-like Domain"/>
    <property type="match status" value="2"/>
</dbReference>
<evidence type="ECO:0000256" key="4">
    <source>
        <dbReference type="ARBA" id="ARBA00022603"/>
    </source>
</evidence>
<dbReference type="Pfam" id="PF14765">
    <property type="entry name" value="PS-DH"/>
    <property type="match status" value="1"/>
</dbReference>
<feature type="domain" description="Ketosynthase family 3 (KS3)" evidence="13">
    <location>
        <begin position="8"/>
        <end position="444"/>
    </location>
</feature>
<dbReference type="Gene3D" id="3.40.50.150">
    <property type="entry name" value="Vaccinia Virus protein VP39"/>
    <property type="match status" value="1"/>
</dbReference>
<dbReference type="PROSITE" id="PS00606">
    <property type="entry name" value="KS3_1"/>
    <property type="match status" value="1"/>
</dbReference>
<keyword evidence="6" id="KW-0677">Repeat</keyword>
<proteinExistence type="inferred from homology"/>
<evidence type="ECO:0000256" key="9">
    <source>
        <dbReference type="ARBA" id="ARBA00029443"/>
    </source>
</evidence>
<dbReference type="NCBIfam" id="TIGR01733">
    <property type="entry name" value="AA-adenyl-dom"/>
    <property type="match status" value="1"/>
</dbReference>
<dbReference type="Gene3D" id="1.10.1200.10">
    <property type="entry name" value="ACP-like"/>
    <property type="match status" value="1"/>
</dbReference>
<keyword evidence="7" id="KW-0560">Oxidoreductase</keyword>
<evidence type="ECO:0000256" key="11">
    <source>
        <dbReference type="SAM" id="MobiDB-lite"/>
    </source>
</evidence>
<keyword evidence="1" id="KW-0596">Phosphopantetheine</keyword>
<dbReference type="InterPro" id="IPR014030">
    <property type="entry name" value="Ketoacyl_synth_N"/>
</dbReference>
<dbReference type="PANTHER" id="PTHR43775:SF20">
    <property type="entry name" value="HYBRID PKS-NRPS SYNTHETASE APDA"/>
    <property type="match status" value="1"/>
</dbReference>
<dbReference type="InterPro" id="IPR009081">
    <property type="entry name" value="PP-bd_ACP"/>
</dbReference>
<dbReference type="SUPFAM" id="SSF53901">
    <property type="entry name" value="Thiolase-like"/>
    <property type="match status" value="1"/>
</dbReference>
<dbReference type="InterPro" id="IPR018201">
    <property type="entry name" value="Ketoacyl_synth_AS"/>
</dbReference>
<feature type="active site" description="Proton donor; for dehydratase activity" evidence="10">
    <location>
        <position position="1138"/>
    </location>
</feature>
<evidence type="ECO:0000256" key="8">
    <source>
        <dbReference type="ARBA" id="ARBA00023268"/>
    </source>
</evidence>
<evidence type="ECO:0000256" key="3">
    <source>
        <dbReference type="ARBA" id="ARBA00022598"/>
    </source>
</evidence>
<dbReference type="InterPro" id="IPR016039">
    <property type="entry name" value="Thiolase-like"/>
</dbReference>
<dbReference type="InterPro" id="IPR049552">
    <property type="entry name" value="PKS_DH_N"/>
</dbReference>
<dbReference type="Gene3D" id="3.40.47.10">
    <property type="match status" value="1"/>
</dbReference>
<dbReference type="Pfam" id="PF08242">
    <property type="entry name" value="Methyltransf_12"/>
    <property type="match status" value="1"/>
</dbReference>
<evidence type="ECO:0000313" key="16">
    <source>
        <dbReference type="Proteomes" id="UP001140453"/>
    </source>
</evidence>
<dbReference type="GO" id="GO:0006633">
    <property type="term" value="P:fatty acid biosynthetic process"/>
    <property type="evidence" value="ECO:0007669"/>
    <property type="project" value="InterPro"/>
</dbReference>
<dbReference type="Gene3D" id="3.30.300.30">
    <property type="match status" value="1"/>
</dbReference>
<evidence type="ECO:0000259" key="12">
    <source>
        <dbReference type="PROSITE" id="PS50075"/>
    </source>
</evidence>
<dbReference type="SMART" id="SM00827">
    <property type="entry name" value="PKS_AT"/>
    <property type="match status" value="1"/>
</dbReference>
<dbReference type="InterPro" id="IPR000873">
    <property type="entry name" value="AMP-dep_synth/lig_dom"/>
</dbReference>
<dbReference type="Pfam" id="PF02801">
    <property type="entry name" value="Ketoacyl-synt_C"/>
    <property type="match status" value="1"/>
</dbReference>
<keyword evidence="16" id="KW-1185">Reference proteome</keyword>
<dbReference type="Pfam" id="PF00698">
    <property type="entry name" value="Acyl_transf_1"/>
    <property type="match status" value="1"/>
</dbReference>
<dbReference type="SUPFAM" id="SSF52151">
    <property type="entry name" value="FabD/lysophospholipase-like"/>
    <property type="match status" value="1"/>
</dbReference>
<dbReference type="CDD" id="cd05930">
    <property type="entry name" value="A_NRPS"/>
    <property type="match status" value="1"/>
</dbReference>
<keyword evidence="4" id="KW-0489">Methyltransferase</keyword>
<dbReference type="GO" id="GO:0016491">
    <property type="term" value="F:oxidoreductase activity"/>
    <property type="evidence" value="ECO:0007669"/>
    <property type="project" value="UniProtKB-KW"/>
</dbReference>
<dbReference type="InterPro" id="IPR020845">
    <property type="entry name" value="AMP-binding_CS"/>
</dbReference>
<dbReference type="Pfam" id="PF00550">
    <property type="entry name" value="PP-binding"/>
    <property type="match status" value="1"/>
</dbReference>
<dbReference type="InterPro" id="IPR013120">
    <property type="entry name" value="FAR_NAD-bd"/>
</dbReference>
<dbReference type="InterPro" id="IPR001227">
    <property type="entry name" value="Ac_transferase_dom_sf"/>
</dbReference>
<dbReference type="InterPro" id="IPR042104">
    <property type="entry name" value="PKS_dehydratase_sf"/>
</dbReference>
<dbReference type="InterPro" id="IPR016036">
    <property type="entry name" value="Malonyl_transacylase_ACP-bd"/>
</dbReference>
<dbReference type="InterPro" id="IPR023213">
    <property type="entry name" value="CAT-like_dom_sf"/>
</dbReference>
<feature type="domain" description="PKS/mFAS DH" evidence="14">
    <location>
        <begin position="945"/>
        <end position="1231"/>
    </location>
</feature>
<dbReference type="EMBL" id="JAPEVB010000005">
    <property type="protein sequence ID" value="KAJ4388088.1"/>
    <property type="molecule type" value="Genomic_DNA"/>
</dbReference>
<dbReference type="SUPFAM" id="SSF51735">
    <property type="entry name" value="NAD(P)-binding Rossmann-fold domains"/>
    <property type="match status" value="2"/>
</dbReference>
<feature type="region of interest" description="C-terminal hotdog fold" evidence="10">
    <location>
        <begin position="1082"/>
        <end position="1231"/>
    </location>
</feature>
<dbReference type="Gene3D" id="3.10.129.110">
    <property type="entry name" value="Polyketide synthase dehydratase"/>
    <property type="match status" value="1"/>
</dbReference>
<keyword evidence="3" id="KW-0436">Ligase</keyword>
<dbReference type="InterPro" id="IPR020841">
    <property type="entry name" value="PKS_Beta-ketoAc_synthase_dom"/>
</dbReference>
<feature type="region of interest" description="N-terminal hotdog fold" evidence="10">
    <location>
        <begin position="945"/>
        <end position="1068"/>
    </location>
</feature>
<keyword evidence="5" id="KW-0808">Transferase</keyword>
<keyword evidence="2" id="KW-0597">Phosphoprotein</keyword>
<name>A0A9W8YPM1_9PEZI</name>
<dbReference type="Pfam" id="PF00501">
    <property type="entry name" value="AMP-binding"/>
    <property type="match status" value="1"/>
</dbReference>
<feature type="active site" description="Proton acceptor; for dehydratase activity" evidence="10">
    <location>
        <position position="977"/>
    </location>
</feature>
<comment type="similarity">
    <text evidence="9">In the C-terminal section; belongs to the NRP synthetase family.</text>
</comment>
<dbReference type="InterPro" id="IPR014031">
    <property type="entry name" value="Ketoacyl_synth_C"/>
</dbReference>
<dbReference type="InterPro" id="IPR010071">
    <property type="entry name" value="AA_adenyl_dom"/>
</dbReference>
<dbReference type="SUPFAM" id="SSF53335">
    <property type="entry name" value="S-adenosyl-L-methionine-dependent methyltransferases"/>
    <property type="match status" value="1"/>
</dbReference>
<keyword evidence="8" id="KW-0511">Multifunctional enzyme</keyword>
<feature type="domain" description="Carrier" evidence="12">
    <location>
        <begin position="3510"/>
        <end position="3592"/>
    </location>
</feature>
<evidence type="ECO:0000256" key="1">
    <source>
        <dbReference type="ARBA" id="ARBA00022450"/>
    </source>
</evidence>
<dbReference type="InterPro" id="IPR006162">
    <property type="entry name" value="Ppantetheine_attach_site"/>
</dbReference>
<dbReference type="Proteomes" id="UP001140453">
    <property type="component" value="Unassembled WGS sequence"/>
</dbReference>
<dbReference type="Pfam" id="PF00109">
    <property type="entry name" value="ketoacyl-synt"/>
    <property type="match status" value="1"/>
</dbReference>
<dbReference type="GO" id="GO:0016874">
    <property type="term" value="F:ligase activity"/>
    <property type="evidence" value="ECO:0007669"/>
    <property type="project" value="UniProtKB-KW"/>
</dbReference>
<dbReference type="GO" id="GO:0008168">
    <property type="term" value="F:methyltransferase activity"/>
    <property type="evidence" value="ECO:0007669"/>
    <property type="project" value="UniProtKB-KW"/>
</dbReference>
<dbReference type="Pfam" id="PF00668">
    <property type="entry name" value="Condensation"/>
    <property type="match status" value="1"/>
</dbReference>
<dbReference type="Pfam" id="PF21089">
    <property type="entry name" value="PKS_DH_N"/>
    <property type="match status" value="1"/>
</dbReference>
<dbReference type="InterPro" id="IPR001242">
    <property type="entry name" value="Condensation_dom"/>
</dbReference>
<dbReference type="PROSITE" id="PS52019">
    <property type="entry name" value="PKS_MFAS_DH"/>
    <property type="match status" value="1"/>
</dbReference>
<dbReference type="GO" id="GO:0004312">
    <property type="term" value="F:fatty acid synthase activity"/>
    <property type="evidence" value="ECO:0007669"/>
    <property type="project" value="TreeGrafter"/>
</dbReference>
<dbReference type="PROSITE" id="PS00012">
    <property type="entry name" value="PHOSPHOPANTETHEINE"/>
    <property type="match status" value="1"/>
</dbReference>
<dbReference type="InterPro" id="IPR014043">
    <property type="entry name" value="Acyl_transferase_dom"/>
</dbReference>
<evidence type="ECO:0000259" key="14">
    <source>
        <dbReference type="PROSITE" id="PS52019"/>
    </source>
</evidence>
<evidence type="ECO:0008006" key="17">
    <source>
        <dbReference type="Google" id="ProtNLM"/>
    </source>
</evidence>
<dbReference type="GO" id="GO:0004315">
    <property type="term" value="F:3-oxoacyl-[acyl-carrier-protein] synthase activity"/>
    <property type="evidence" value="ECO:0007669"/>
    <property type="project" value="InterPro"/>
</dbReference>
<dbReference type="PROSITE" id="PS52004">
    <property type="entry name" value="KS3_2"/>
    <property type="match status" value="1"/>
</dbReference>
<dbReference type="SUPFAM" id="SSF52777">
    <property type="entry name" value="CoA-dependent acyltransferases"/>
    <property type="match status" value="2"/>
</dbReference>
<evidence type="ECO:0000256" key="7">
    <source>
        <dbReference type="ARBA" id="ARBA00023002"/>
    </source>
</evidence>
<reference evidence="15" key="1">
    <citation type="submission" date="2022-10" db="EMBL/GenBank/DDBJ databases">
        <title>Tapping the CABI collections for fungal endophytes: first genome assemblies for Collariella, Neodidymelliopsis, Ascochyta clinopodiicola, Didymella pomorum, Didymosphaeria variabile, Neocosmospora piperis and Neocucurbitaria cava.</title>
        <authorList>
            <person name="Hill R."/>
        </authorList>
    </citation>
    <scope>NUCLEOTIDE SEQUENCE</scope>
    <source>
        <strain evidence="15">IMI 355082</strain>
    </source>
</reference>
<sequence>MSAKSPYLEPIAIIGTACRFPGGANSPSQLWEILRNPPDLAERIPVDRFDVEGFYSQNGQYHGHANVKEGYFLTGDGVTRRFDAPFFGMSPAEAMCLDPQCRLSLETVYEALESAGLTIESLRGSDTAVYAGQMVYDYEQIVTRDSDASLGIYHASGTSHAVTSNRISYFFDWHGPSMTIDTACSSSLVAFHHAVLQLRSGLSGVAVATGVNLLLDPGCFISLSSLNMLSPDGRSRMWSADANGYARGEGIAAVVLKPLSAALRDGDGIECIVRETGFVQDGRTPGIISPNAAAQVQLIRGCYERAGLDLADPANRPQFFECHGTGTQAGDTAEAEAISTAFSLAAGVVEGEPLKVGSIKTVIGHTEGAAGLAGIIKASLALQNTTFPPNLLFDRLNPRIKKFYANLQVSTTAATWPTPVGAARRASVNSFGFAGANAHAVLESYTSELGQPRPPTSLTTEVFTPFVFSASSETSLLRYISELRQYLLKNAENVSLRDLSYTLYNRRSFLQVTTSITASDAHDLCTKIEIKLQGSKEGNSQHTLTRALRRHDGGGPSTLVVFTGQGAQWAGMVSSLITTSLAARRKIEYLEARLSKLPEAHRPAWSLTEELLDVSSLRIHEASFSQPLCTAVQILQVDILREAGIKFSAVVGHSSGEIAAAYAVGLISAEDAICIAYYRGLSTELGAKGGAMVAVGTTAADAQELLDDPWLNGRVCLAAINSPGSLTLSGDSDAIDHMKVIFDDEHKFARRLKVDTAYHSHHMSHCSASYLQFLQDLNIQLCPGNSAAWFSSVFNGESMSTKEEQLKGAYWDRNMVMPVMFKQAIEQAYTTNGPFDMIIEVGPHPALKAPTLQTLQEISSQDQFFYTSLLRREVSAIESVADGLGYVWSLLGSKTVNLKGYDKYVSGDTVLRLAKGLPSYSWDHQNEYWNESRYSRAIRQREAVHELLGHVTPDSTDQDIRWRHILKPAEIPWLMGHLLQDQIVFPAAGYLATALEAAMGACHRRNVSPCMIELLDFEFGKALVFDHESSDAEIIVSLADIVSRSPKLLEANFKYHAGDARICLGDHSVDVLPTRAPRPYNLTKIRESNYYAASRDLGYQWAGPFVALDKCWRKLGSATGVLNIIEPSNLLISPPVLDAAFQGTLLAYSYPYDGQNWTIHVPGKVKRMSVNPFLCASEVAKAEPLPFDATHAPDMTALYANVDIYPSSGVENAIIQVEGLTCIPLSTASAYDDKEAFATIVWDVAAPDAQLAIEDSYFTSRNAALAQHLERLAVFYFRTLQDALPAKATSQLPNEIAHLLHYAARFDSFQRTVATTPWSDDWKDDTFEDLQLAGAPFAHTIDVQMLHAVGEAIGGIVTGEISASEVILNKDLLGRFHRDALGPRLYNKCLARILQQIAHRNSHMNLLEVGAGTGAATREILDLLGSSFASYTFTDISTGFFESAKQWSEPYTQKMVFKCLDASQDPISQGFAEQSYDVVVAALVLHATPVLQQTLQNLRRLLKPGGYLVVLELLPTSSVVYNLIFGSFSSWWLGVGEGRDCPPAVDVLQWDCMLRRTGFSGCDTATPARGDDCSSHFVVFASQAVDEDIAFLRQPLASPWVDLDNFESLIPRLVIIGGDSLPTLALVEQTRKLISRYCTTITTARTLADVSWSDLSADTTVLSLVDIDSPIFVDLDHGNWESLKHMLMTVGKLLWVTRGRLAANPHSNMMVGLLRSIIREVPTLSYRALDIEDARSIDAFMLSESLLRFQAEILWRHQEKGLSIPVENELVLNEDGRVMIPRVVMSQPMNDRYNSARRPIIGSFDRHVHAVAMVRASEGSRYELKREATSDIENAGGQTVIDVTYSATSAVRVHEFGCLFVTLGRDRASGRQVVTLASTHTSIVRPSEHLSVFLDAEIDCEATLMTSVVYKLLVFAVLDGLSRGDVVLIHQPDVGFAGALQDEAATAGIETIFVTSEHQDLTAGITRCLPIHPSTPDRTIARILPAYVNSFVDISAPPGPPSFGNRIRTLLPAHCRHLGVDDLLPSTSWVLPSLHHVESIRSRLEKAVKYGLAENNKTLVSAPVVPVQTLVDVDETQAPFSVFNWNGGAHVSAIIRPIDTQITFADQKTYWLAGLSGELGLALLRIAACDLTIREQVMQLHSEICVGMPPIAGVTQGANSWEDTAIGEMSLDILLSGTKPKVEGSINLNDLFQNDDLDFFVFFSSVVAVVGRPGQTYYSAANMFMAALAEQRRRKGLAASVIHIGPIYGIGYVARQEKEILNKERLRSSSLVPISEREFYQLFSEAVISGRSGIVHCPIELLNGVRTIDRHDNDLPVWATEPMMDRFIKNPNGLVNLASDAELKVPLKIQLAEACEHDRVYNIILEGLFPKLCNIFQIDSSNVDKGSLAKMRLDEIGIDSLLAVELRGWFMKTIEVNVPVLKILSGLPIGELVTFAVESLPGKFTPNLVSRHKADSEPPHTPVSDTEDQEQEIQTDSGFSAGAAVSSDTLSDISRASKGDLEEMEFNSPDVQGTPFNLQRTVRLSFSQQLLWFIWSFLENKSSLNHTAWTRIRGRISKRDFQRAFRLLSQQHEALRTRFIIENGQPMQAIMDSSVLELELGEIEDEDQVQQAVKMLKDEYVYDVERGMTARVMLLSRSPVEHFMVAGLHPFVADGFSFQGLLKGIQELYFKPDKSDLTETRQFAYHSEQQHMDLAAGKFDDDIQFWSHEFATIPPPLPILSLSGATHRPSITTYENENIVFRVSAATKQRIQAICRLYRATPFHFYLAAFRVLLLRYIPSGTSDDVVVGIGDANRTEDILLDVIGPLVNLLPVRLRASETSQFQELLQETRNRVYGALEHSRVPLQVLLNRLNMTRSALHTPLFQSFVNYRQGLRETTNWGSPGKYGPILSSIEIGIPKVAYDVSLEIVDYTDGECLQTLVVRKDMYSADHARLLGRSLELLIDAFVTDPALCLDQPVIFDRPEIQKVMEFSQGPTLQSQWPETVVHRIVELGRRHPDNVAAWHDHKTSTYEEILAKANAIAHALKAAQVARNSAVAVLQEASADWISSMLGIMQIGAAYLPLDLGQPRARLAEIISDCDPHVVLTDEENRTNISLLKRSGMKIIDVSSIDRQDEIVPILAEKDTLAAILYTSGSSGSPKGILLHHGALQNWAEPIGQLYEIGVETVLQQTSWSFDISLAQVLTALCFGGRLVLAPRQYRGDARAITNLMASQKITLVFSTPSEYKSWFNYGGGALNRATTWKVAFSGGEAMSESVVEFFRSLGRNNIRLYSLYGPGECATNATAMQVPLNNSCSPIAVGCPIPNYSVYVVDSKLRPVAVGVQGEIYIGGLGVGRGYIRDSKMTAQRFVQDVISSTKHLENGWKTLHRTGDLGRWGQDGRLLIEGRLSSDTQVKLRGYRIDMREVEHALIEAADGALLEAVVSKRDSTSLGGQFLIAHIVFIKEDGAVQRRIAELRTRLGLRLPAYMLPTFIISLDKIPMNNNGKLDRRGIAALPIPESMSEENDAYRDAGLTQTESQLKCIWQQVLLDQGPVRQRSITPDQDFFHIGGSSIHLLELQSRIKGAFGGLDIPLVEMFDSSTLSAMAHRIDYGFDTKKEQPIETTEWDMETALSSSLQSLPPLRACKSVESRAHVVVLTGATGQLGGAFLKAIIEDTNVAHVHCVGVRDAAKREDDIGFKLHGKVTLHAGDLYQPQLGLSSDDANRIFSEATIIVHSGADKSYQKSFTTLRTANLQTTKDLAIMAAAACGSRSPPDFHYISTASLGMLVADTEDGREVDEFIFRPVSVAAWPPPIVDSSNIKRTAHGYLASKWASEVFLERLKAQHPGWRIVIHRPGIVARAATPVQWDKEDDSTNGPVNDMLENLQYFAPRLRALPALKTSEVEISGVLDVVSLGEVIKGLTNSTLKYEANNHDPDADNKVEFIHHVSDLQLPLDNLGSWLGEAADIADGRDAWPELSAVEWARLAGETGMRPAVVSLFESVAAKKGKVHFYKASRM</sequence>
<dbReference type="InterPro" id="IPR013217">
    <property type="entry name" value="Methyltransf_12"/>
</dbReference>
<dbReference type="InterPro" id="IPR042099">
    <property type="entry name" value="ANL_N_sf"/>
</dbReference>
<dbReference type="Gene3D" id="3.40.50.12780">
    <property type="entry name" value="N-terminal domain of ligase-like"/>
    <property type="match status" value="1"/>
</dbReference>
<dbReference type="SMART" id="SM00825">
    <property type="entry name" value="PKS_KS"/>
    <property type="match status" value="1"/>
</dbReference>
<dbReference type="SMART" id="SM00826">
    <property type="entry name" value="PKS_DH"/>
    <property type="match status" value="1"/>
</dbReference>
<dbReference type="CDD" id="cd00833">
    <property type="entry name" value="PKS"/>
    <property type="match status" value="1"/>
</dbReference>
<dbReference type="Pfam" id="PF16197">
    <property type="entry name" value="KAsynt_C_assoc"/>
    <property type="match status" value="1"/>
</dbReference>
<organism evidence="15 16">
    <name type="scientific">Gnomoniopsis smithogilvyi</name>
    <dbReference type="NCBI Taxonomy" id="1191159"/>
    <lineage>
        <taxon>Eukaryota</taxon>
        <taxon>Fungi</taxon>
        <taxon>Dikarya</taxon>
        <taxon>Ascomycota</taxon>
        <taxon>Pezizomycotina</taxon>
        <taxon>Sordariomycetes</taxon>
        <taxon>Sordariomycetidae</taxon>
        <taxon>Diaporthales</taxon>
        <taxon>Gnomoniaceae</taxon>
        <taxon>Gnomoniopsis</taxon>
    </lineage>
</organism>
<dbReference type="PROSITE" id="PS00455">
    <property type="entry name" value="AMP_BINDING"/>
    <property type="match status" value="1"/>
</dbReference>
<dbReference type="Gene3D" id="3.30.559.10">
    <property type="entry name" value="Chloramphenicol acetyltransferase-like domain"/>
    <property type="match status" value="1"/>
</dbReference>
<dbReference type="InterPro" id="IPR020807">
    <property type="entry name" value="PKS_DH"/>
</dbReference>
<dbReference type="SUPFAM" id="SSF47336">
    <property type="entry name" value="ACP-like"/>
    <property type="match status" value="1"/>
</dbReference>
<dbReference type="InterPro" id="IPR032821">
    <property type="entry name" value="PKS_assoc"/>
</dbReference>
<comment type="caution">
    <text evidence="15">The sequence shown here is derived from an EMBL/GenBank/DDBJ whole genome shotgun (WGS) entry which is preliminary data.</text>
</comment>
<accession>A0A9W8YPM1</accession>
<protein>
    <recommendedName>
        <fullName evidence="17">Polyketide synthase</fullName>
    </recommendedName>
</protein>
<dbReference type="CDD" id="cd02440">
    <property type="entry name" value="AdoMet_MTases"/>
    <property type="match status" value="1"/>
</dbReference>
<dbReference type="Gene3D" id="3.40.366.10">
    <property type="entry name" value="Malonyl-Coenzyme A Acyl Carrier Protein, domain 2"/>
    <property type="match status" value="1"/>
</dbReference>
<evidence type="ECO:0000256" key="6">
    <source>
        <dbReference type="ARBA" id="ARBA00022737"/>
    </source>
</evidence>
<dbReference type="SMART" id="SM00822">
    <property type="entry name" value="PKS_KR"/>
    <property type="match status" value="1"/>
</dbReference>
<evidence type="ECO:0000259" key="13">
    <source>
        <dbReference type="PROSITE" id="PS52004"/>
    </source>
</evidence>
<dbReference type="Pfam" id="PF08659">
    <property type="entry name" value="KR"/>
    <property type="match status" value="1"/>
</dbReference>
<dbReference type="InterPro" id="IPR016035">
    <property type="entry name" value="Acyl_Trfase/lysoPLipase"/>
</dbReference>
<dbReference type="PANTHER" id="PTHR43775">
    <property type="entry name" value="FATTY ACID SYNTHASE"/>
    <property type="match status" value="1"/>
</dbReference>
<dbReference type="InterPro" id="IPR050091">
    <property type="entry name" value="PKS_NRPS_Biosynth_Enz"/>
</dbReference>